<keyword evidence="2 9" id="KW-0813">Transport</keyword>
<dbReference type="InterPro" id="IPR001807">
    <property type="entry name" value="ClC"/>
</dbReference>
<feature type="transmembrane region" description="Helical" evidence="9">
    <location>
        <begin position="316"/>
        <end position="337"/>
    </location>
</feature>
<dbReference type="Gene3D" id="1.10.3080.10">
    <property type="entry name" value="Clc chloride channel"/>
    <property type="match status" value="1"/>
</dbReference>
<dbReference type="GO" id="GO:0005886">
    <property type="term" value="C:plasma membrane"/>
    <property type="evidence" value="ECO:0007669"/>
    <property type="project" value="TreeGrafter"/>
</dbReference>
<proteinExistence type="inferred from homology"/>
<dbReference type="PANTHER" id="PTHR45711">
    <property type="entry name" value="CHLORIDE CHANNEL PROTEIN"/>
    <property type="match status" value="1"/>
</dbReference>
<dbReference type="PROSITE" id="PS51371">
    <property type="entry name" value="CBS"/>
    <property type="match status" value="1"/>
</dbReference>
<feature type="transmembrane region" description="Helical" evidence="9">
    <location>
        <begin position="635"/>
        <end position="659"/>
    </location>
</feature>
<dbReference type="Pfam" id="PF00654">
    <property type="entry name" value="Voltage_CLC"/>
    <property type="match status" value="1"/>
</dbReference>
<keyword evidence="4 9" id="KW-1133">Transmembrane helix</keyword>
<evidence type="ECO:0000256" key="3">
    <source>
        <dbReference type="ARBA" id="ARBA00022692"/>
    </source>
</evidence>
<dbReference type="SUPFAM" id="SSF54631">
    <property type="entry name" value="CBS-domain pair"/>
    <property type="match status" value="1"/>
</dbReference>
<evidence type="ECO:0000313" key="13">
    <source>
        <dbReference type="Proteomes" id="UP000070544"/>
    </source>
</evidence>
<dbReference type="CDD" id="cd04591">
    <property type="entry name" value="CBS_pair_voltage-gated_CLC_euk_bac"/>
    <property type="match status" value="1"/>
</dbReference>
<dbReference type="SUPFAM" id="SSF81340">
    <property type="entry name" value="Clc chloride channel"/>
    <property type="match status" value="1"/>
</dbReference>
<name>A0A139ALC6_GONPJ</name>
<dbReference type="GO" id="GO:0005769">
    <property type="term" value="C:early endosome"/>
    <property type="evidence" value="ECO:0007669"/>
    <property type="project" value="TreeGrafter"/>
</dbReference>
<sequence>MEGRSLLTGTGTTNYRTFGGPERSVTSILTDGRPSLEPSFSGNIPRVRHRSRSTHSARPPRRLSGGGQLSFREALRNDPNDSNRTVLQSTSYYDDDRPLRPQRIINPRHSIYSNYENVESGSQQRGAQTLTNAIPVDAPQEPPVNKRVEYMNFVSIDWTNELTRESHRRREFRRLRGCWGSTQRLFYACQAWVLVALIGVIGAVFAAFIDITGDWLSDLKEGFCPDEFYLNKHFCCMASTTDESCPWISWSTFITSQLGVQDEVATYAAAFIPYTAFACLFSSIAAILVKTYAPYAAGSGIPEVKTILGGFVIKKFLGFWTLIVKTIGLALSTASGLNLGKEGPLVHVLCAIGNIASRIFPKFAYNEAKKREILSASCAAGVAFGAPIGGVLFALEEASTYFGPNTMFRSFLCAMTGAFVLRLLNPFRSGKLVLYEVQYTTAWREHDVPFFILLGIFGGVVGALFIHANLRVAQFRRWLKVSQWPVREVFYVTLITAICSYPMVLLRANLGHLVSNLFRECSEVDEEFQDVICSDDVTFSAGSLVIAFVAKILLVTWTFGIRVPSGIFLPPLAIGALAGRALGIAAKYLQETYPDHLLFAACKNVDTEQCISPGLYALVGAAAALGGVTRMTVSLAVIVFELTGVLEYVLPIMIAIMVAKWTGDWLGKESIYEGLITLNSLPYLSPRLDYLHPYQMEDIMTPTSSLCTIHAYGSTVGDLTTMIRSYDFQQFPIVDIDMTLVGIVGARELRYALDEAVKNGATETTPVVFEEEHGGVYLEGTSLSQEPESLDEEAPVNLRNWIDVTPFCVQSIVSVHSVIDYFVKLGLRYSAVTDNGYLKGILTKKDLLRHLVHMEAAEFEQKLFVETDRERKLTARLWNVEGRILD</sequence>
<feature type="compositionally biased region" description="Polar residues" evidence="10">
    <location>
        <begin position="82"/>
        <end position="92"/>
    </location>
</feature>
<dbReference type="InterPro" id="IPR046342">
    <property type="entry name" value="CBS_dom_sf"/>
</dbReference>
<dbReference type="AlphaFoldDB" id="A0A139ALC6"/>
<feature type="transmembrane region" description="Helical" evidence="9">
    <location>
        <begin position="448"/>
        <end position="470"/>
    </location>
</feature>
<dbReference type="Proteomes" id="UP000070544">
    <property type="component" value="Unassembled WGS sequence"/>
</dbReference>
<feature type="compositionally biased region" description="Basic residues" evidence="10">
    <location>
        <begin position="46"/>
        <end position="61"/>
    </location>
</feature>
<feature type="compositionally biased region" description="Polar residues" evidence="10">
    <location>
        <begin position="7"/>
        <end position="16"/>
    </location>
</feature>
<dbReference type="PRINTS" id="PR00762">
    <property type="entry name" value="CLCHANNEL"/>
</dbReference>
<evidence type="ECO:0000256" key="5">
    <source>
        <dbReference type="ARBA" id="ARBA00023065"/>
    </source>
</evidence>
<feature type="transmembrane region" description="Helical" evidence="9">
    <location>
        <begin position="185"/>
        <end position="209"/>
    </location>
</feature>
<evidence type="ECO:0000256" key="8">
    <source>
        <dbReference type="PROSITE-ProRule" id="PRU00703"/>
    </source>
</evidence>
<evidence type="ECO:0000313" key="12">
    <source>
        <dbReference type="EMBL" id="KXS17591.1"/>
    </source>
</evidence>
<keyword evidence="6 9" id="KW-0472">Membrane</keyword>
<protein>
    <recommendedName>
        <fullName evidence="9">Chloride channel protein</fullName>
    </recommendedName>
</protein>
<feature type="transmembrane region" description="Helical" evidence="9">
    <location>
        <begin position="610"/>
        <end position="629"/>
    </location>
</feature>
<keyword evidence="3 9" id="KW-0812">Transmembrane</keyword>
<evidence type="ECO:0000259" key="11">
    <source>
        <dbReference type="PROSITE" id="PS51371"/>
    </source>
</evidence>
<dbReference type="GO" id="GO:0005247">
    <property type="term" value="F:voltage-gated chloride channel activity"/>
    <property type="evidence" value="ECO:0007669"/>
    <property type="project" value="TreeGrafter"/>
</dbReference>
<feature type="transmembrane region" description="Helical" evidence="9">
    <location>
        <begin position="373"/>
        <end position="395"/>
    </location>
</feature>
<dbReference type="CDD" id="cd03684">
    <property type="entry name" value="ClC_3_like"/>
    <property type="match status" value="1"/>
</dbReference>
<dbReference type="SMART" id="SM00116">
    <property type="entry name" value="CBS"/>
    <property type="match status" value="2"/>
</dbReference>
<feature type="transmembrane region" description="Helical" evidence="9">
    <location>
        <begin position="271"/>
        <end position="295"/>
    </location>
</feature>
<feature type="transmembrane region" description="Helical" evidence="9">
    <location>
        <begin position="343"/>
        <end position="361"/>
    </location>
</feature>
<dbReference type="OrthoDB" id="44789at2759"/>
<accession>A0A139ALC6</accession>
<keyword evidence="5 9" id="KW-0406">Ion transport</keyword>
<dbReference type="PANTHER" id="PTHR45711:SF6">
    <property type="entry name" value="CHLORIDE CHANNEL PROTEIN"/>
    <property type="match status" value="1"/>
</dbReference>
<reference evidence="12 13" key="1">
    <citation type="journal article" date="2015" name="Genome Biol. Evol.">
        <title>Phylogenomic analyses indicate that early fungi evolved digesting cell walls of algal ancestors of land plants.</title>
        <authorList>
            <person name="Chang Y."/>
            <person name="Wang S."/>
            <person name="Sekimoto S."/>
            <person name="Aerts A.L."/>
            <person name="Choi C."/>
            <person name="Clum A."/>
            <person name="LaButti K.M."/>
            <person name="Lindquist E.A."/>
            <person name="Yee Ngan C."/>
            <person name="Ohm R.A."/>
            <person name="Salamov A.A."/>
            <person name="Grigoriev I.V."/>
            <person name="Spatafora J.W."/>
            <person name="Berbee M.L."/>
        </authorList>
    </citation>
    <scope>NUCLEOTIDE SEQUENCE [LARGE SCALE GENOMIC DNA]</scope>
    <source>
        <strain evidence="12 13">JEL478</strain>
    </source>
</reference>
<dbReference type="Gene3D" id="3.90.1280.20">
    <property type="match status" value="1"/>
</dbReference>
<dbReference type="InterPro" id="IPR014743">
    <property type="entry name" value="Cl-channel_core"/>
</dbReference>
<feature type="transmembrane region" description="Helical" evidence="9">
    <location>
        <begin position="567"/>
        <end position="589"/>
    </location>
</feature>
<feature type="transmembrane region" description="Helical" evidence="9">
    <location>
        <begin position="490"/>
        <end position="510"/>
    </location>
</feature>
<dbReference type="Gene3D" id="3.10.580.10">
    <property type="entry name" value="CBS-domain"/>
    <property type="match status" value="1"/>
</dbReference>
<dbReference type="Pfam" id="PF00571">
    <property type="entry name" value="CBS"/>
    <property type="match status" value="1"/>
</dbReference>
<comment type="similarity">
    <text evidence="9">Belongs to the chloride channel (TC 2.A.49) family.</text>
</comment>
<comment type="subcellular location">
    <subcellularLocation>
        <location evidence="1 9">Membrane</location>
        <topology evidence="1 9">Multi-pass membrane protein</topology>
    </subcellularLocation>
</comment>
<keyword evidence="13" id="KW-1185">Reference proteome</keyword>
<evidence type="ECO:0000256" key="4">
    <source>
        <dbReference type="ARBA" id="ARBA00022989"/>
    </source>
</evidence>
<evidence type="ECO:0000256" key="2">
    <source>
        <dbReference type="ARBA" id="ARBA00022448"/>
    </source>
</evidence>
<gene>
    <name evidence="12" type="ORF">M427DRAFT_96954</name>
</gene>
<feature type="transmembrane region" description="Helical" evidence="9">
    <location>
        <begin position="537"/>
        <end position="561"/>
    </location>
</feature>
<feature type="domain" description="CBS" evidence="11">
    <location>
        <begin position="700"/>
        <end position="762"/>
    </location>
</feature>
<feature type="region of interest" description="Disordered" evidence="10">
    <location>
        <begin position="1"/>
        <end position="100"/>
    </location>
</feature>
<keyword evidence="8" id="KW-0129">CBS domain</keyword>
<dbReference type="InterPro" id="IPR000644">
    <property type="entry name" value="CBS_dom"/>
</dbReference>
<evidence type="ECO:0000256" key="6">
    <source>
        <dbReference type="ARBA" id="ARBA00023136"/>
    </source>
</evidence>
<keyword evidence="7 9" id="KW-0868">Chloride</keyword>
<evidence type="ECO:0000256" key="7">
    <source>
        <dbReference type="ARBA" id="ARBA00023214"/>
    </source>
</evidence>
<dbReference type="EMBL" id="KQ965746">
    <property type="protein sequence ID" value="KXS17591.1"/>
    <property type="molecule type" value="Genomic_DNA"/>
</dbReference>
<evidence type="ECO:0000256" key="10">
    <source>
        <dbReference type="SAM" id="MobiDB-lite"/>
    </source>
</evidence>
<dbReference type="STRING" id="1344416.A0A139ALC6"/>
<organism evidence="12 13">
    <name type="scientific">Gonapodya prolifera (strain JEL478)</name>
    <name type="common">Monoblepharis prolifera</name>
    <dbReference type="NCBI Taxonomy" id="1344416"/>
    <lineage>
        <taxon>Eukaryota</taxon>
        <taxon>Fungi</taxon>
        <taxon>Fungi incertae sedis</taxon>
        <taxon>Chytridiomycota</taxon>
        <taxon>Chytridiomycota incertae sedis</taxon>
        <taxon>Monoblepharidomycetes</taxon>
        <taxon>Monoblepharidales</taxon>
        <taxon>Gonapodyaceae</taxon>
        <taxon>Gonapodya</taxon>
    </lineage>
</organism>
<evidence type="ECO:0000256" key="9">
    <source>
        <dbReference type="RuleBase" id="RU361221"/>
    </source>
</evidence>
<evidence type="ECO:0000256" key="1">
    <source>
        <dbReference type="ARBA" id="ARBA00004141"/>
    </source>
</evidence>
<dbReference type="GO" id="GO:0005794">
    <property type="term" value="C:Golgi apparatus"/>
    <property type="evidence" value="ECO:0007669"/>
    <property type="project" value="TreeGrafter"/>
</dbReference>